<proteinExistence type="predicted"/>
<gene>
    <name evidence="1" type="ordered locus">Bphy_5583</name>
</gene>
<dbReference type="AlphaFoldDB" id="B2JUD6"/>
<evidence type="ECO:0000313" key="1">
    <source>
        <dbReference type="EMBL" id="ACC74658.1"/>
    </source>
</evidence>
<name>B2JUD6_PARP8</name>
<accession>B2JUD6</accession>
<dbReference type="HOGENOM" id="CLU_3197132_0_0_4"/>
<dbReference type="Proteomes" id="UP000001192">
    <property type="component" value="Plasmid pBPHY01"/>
</dbReference>
<protein>
    <submittedName>
        <fullName evidence="1">Uncharacterized protein</fullName>
    </submittedName>
</protein>
<keyword evidence="2" id="KW-1185">Reference proteome</keyword>
<keyword evidence="1" id="KW-0614">Plasmid</keyword>
<reference evidence="2" key="1">
    <citation type="journal article" date="2014" name="Stand. Genomic Sci.">
        <title>Complete genome sequence of Burkholderia phymatum STM815(T), a broad host range and efficient nitrogen-fixing symbiont of Mimosa species.</title>
        <authorList>
            <person name="Moulin L."/>
            <person name="Klonowska A."/>
            <person name="Caroline B."/>
            <person name="Booth K."/>
            <person name="Vriezen J.A."/>
            <person name="Melkonian R."/>
            <person name="James E.K."/>
            <person name="Young J.P."/>
            <person name="Bena G."/>
            <person name="Hauser L."/>
            <person name="Land M."/>
            <person name="Kyrpides N."/>
            <person name="Bruce D."/>
            <person name="Chain P."/>
            <person name="Copeland A."/>
            <person name="Pitluck S."/>
            <person name="Woyke T."/>
            <person name="Lizotte-Waniewski M."/>
            <person name="Bristow J."/>
            <person name="Riley M."/>
        </authorList>
    </citation>
    <scope>NUCLEOTIDE SEQUENCE [LARGE SCALE GENOMIC DNA]</scope>
    <source>
        <strain evidence="2">DSM 17167 / CIP 108236 / LMG 21445 / STM815</strain>
        <plasmid evidence="2">Plasmid pBPHY01</plasmid>
    </source>
</reference>
<organism evidence="1 2">
    <name type="scientific">Paraburkholderia phymatum (strain DSM 17167 / CIP 108236 / LMG 21445 / STM815)</name>
    <name type="common">Burkholderia phymatum</name>
    <dbReference type="NCBI Taxonomy" id="391038"/>
    <lineage>
        <taxon>Bacteria</taxon>
        <taxon>Pseudomonadati</taxon>
        <taxon>Pseudomonadota</taxon>
        <taxon>Betaproteobacteria</taxon>
        <taxon>Burkholderiales</taxon>
        <taxon>Burkholderiaceae</taxon>
        <taxon>Paraburkholderia</taxon>
    </lineage>
</organism>
<geneLocation type="plasmid" evidence="1 2">
    <name>pBPHY01</name>
</geneLocation>
<dbReference type="RefSeq" id="WP_012404820.1">
    <property type="nucleotide sequence ID" value="NC_010625.1"/>
</dbReference>
<dbReference type="EMBL" id="CP001045">
    <property type="protein sequence ID" value="ACC74658.1"/>
    <property type="molecule type" value="Genomic_DNA"/>
</dbReference>
<dbReference type="KEGG" id="bph:Bphy_5583"/>
<evidence type="ECO:0000313" key="2">
    <source>
        <dbReference type="Proteomes" id="UP000001192"/>
    </source>
</evidence>
<sequence length="45" mass="4859" precursor="true">MTRGIRFRAKFKATQGVVAIAGALQIVLFPATKAALILTVICSRR</sequence>